<protein>
    <submittedName>
        <fullName evidence="8">Mce-like protein</fullName>
    </submittedName>
</protein>
<keyword evidence="5" id="KW-1133">Transmembrane helix</keyword>
<evidence type="ECO:0000256" key="6">
    <source>
        <dbReference type="ARBA" id="ARBA00023136"/>
    </source>
</evidence>
<evidence type="ECO:0000313" key="8">
    <source>
        <dbReference type="EMBL" id="STK91389.1"/>
    </source>
</evidence>
<evidence type="ECO:0000313" key="9">
    <source>
        <dbReference type="Proteomes" id="UP000255543"/>
    </source>
</evidence>
<evidence type="ECO:0000256" key="4">
    <source>
        <dbReference type="ARBA" id="ARBA00022692"/>
    </source>
</evidence>
<organism evidence="8 9">
    <name type="scientific">Escherichia coli</name>
    <dbReference type="NCBI Taxonomy" id="562"/>
    <lineage>
        <taxon>Bacteria</taxon>
        <taxon>Pseudomonadati</taxon>
        <taxon>Pseudomonadota</taxon>
        <taxon>Gammaproteobacteria</taxon>
        <taxon>Enterobacterales</taxon>
        <taxon>Enterobacteriaceae</taxon>
        <taxon>Escherichia</taxon>
    </lineage>
</organism>
<keyword evidence="4" id="KW-0812">Transmembrane</keyword>
<comment type="subcellular location">
    <subcellularLocation>
        <location evidence="1">Cell inner membrane</location>
    </subcellularLocation>
</comment>
<dbReference type="GO" id="GO:0005886">
    <property type="term" value="C:plasma membrane"/>
    <property type="evidence" value="ECO:0007669"/>
    <property type="project" value="UniProtKB-SubCell"/>
</dbReference>
<sequence>MIDVLIERRFTDLVKKGSRFWNVSGVDANVSISGAKVKLESLAALVNGAIAFDSPEESEPAEAEDTFGLYEDLAHSQRGVIIKLELPSGAGLTADSTPLMYQGLEVGQLTKLDLNPGGKVTGEMTVDPSVVTLLRENTRIELRNPKLSLSDANLSALLTGKTFELVPGDGEPRKEFVVVPGEKALLHEPDF</sequence>
<gene>
    <name evidence="8" type="ORF">NCTC8179_03992</name>
</gene>
<keyword evidence="2" id="KW-1003">Cell membrane</keyword>
<reference evidence="8 9" key="1">
    <citation type="submission" date="2018-06" db="EMBL/GenBank/DDBJ databases">
        <authorList>
            <consortium name="Pathogen Informatics"/>
            <person name="Doyle S."/>
        </authorList>
    </citation>
    <scope>NUCLEOTIDE SEQUENCE [LARGE SCALE GENOMIC DNA]</scope>
    <source>
        <strain evidence="8 9">NCTC8179</strain>
    </source>
</reference>
<dbReference type="InterPro" id="IPR051800">
    <property type="entry name" value="PqiA-PqiB_transport"/>
</dbReference>
<evidence type="ECO:0000259" key="7">
    <source>
        <dbReference type="Pfam" id="PF02470"/>
    </source>
</evidence>
<dbReference type="PANTHER" id="PTHR30462:SF0">
    <property type="entry name" value="INTERMEMBRANE TRANSPORT PROTEIN YEBT"/>
    <property type="match status" value="1"/>
</dbReference>
<dbReference type="EMBL" id="UGEB01000001">
    <property type="protein sequence ID" value="STK91389.1"/>
    <property type="molecule type" value="Genomic_DNA"/>
</dbReference>
<dbReference type="InterPro" id="IPR003399">
    <property type="entry name" value="Mce/MlaD"/>
</dbReference>
<dbReference type="PANTHER" id="PTHR30462">
    <property type="entry name" value="INTERMEMBRANE TRANSPORT PROTEIN PQIB-RELATED"/>
    <property type="match status" value="1"/>
</dbReference>
<dbReference type="Pfam" id="PF02470">
    <property type="entry name" value="MlaD"/>
    <property type="match status" value="1"/>
</dbReference>
<dbReference type="Proteomes" id="UP000255543">
    <property type="component" value="Unassembled WGS sequence"/>
</dbReference>
<evidence type="ECO:0000256" key="3">
    <source>
        <dbReference type="ARBA" id="ARBA00022519"/>
    </source>
</evidence>
<proteinExistence type="predicted"/>
<dbReference type="AlphaFoldDB" id="A0A377A3I0"/>
<keyword evidence="6" id="KW-0472">Membrane</keyword>
<evidence type="ECO:0000256" key="2">
    <source>
        <dbReference type="ARBA" id="ARBA00022475"/>
    </source>
</evidence>
<accession>A0A377A3I0</accession>
<keyword evidence="3" id="KW-0997">Cell inner membrane</keyword>
<feature type="domain" description="Mce/MlaD" evidence="7">
    <location>
        <begin position="79"/>
        <end position="152"/>
    </location>
</feature>
<evidence type="ECO:0000256" key="1">
    <source>
        <dbReference type="ARBA" id="ARBA00004533"/>
    </source>
</evidence>
<evidence type="ECO:0000256" key="5">
    <source>
        <dbReference type="ARBA" id="ARBA00022989"/>
    </source>
</evidence>
<name>A0A377A3I0_ECOLX</name>